<protein>
    <submittedName>
        <fullName evidence="3">Uncharacterized protein</fullName>
    </submittedName>
</protein>
<feature type="transmembrane region" description="Helical" evidence="2">
    <location>
        <begin position="86"/>
        <end position="106"/>
    </location>
</feature>
<feature type="transmembrane region" description="Helical" evidence="2">
    <location>
        <begin position="36"/>
        <end position="58"/>
    </location>
</feature>
<keyword evidence="2" id="KW-1133">Transmembrane helix</keyword>
<feature type="transmembrane region" description="Helical" evidence="2">
    <location>
        <begin position="112"/>
        <end position="132"/>
    </location>
</feature>
<keyword evidence="2" id="KW-0472">Membrane</keyword>
<dbReference type="Proteomes" id="UP000009877">
    <property type="component" value="Unassembled WGS sequence"/>
</dbReference>
<evidence type="ECO:0000313" key="4">
    <source>
        <dbReference type="Proteomes" id="UP000009877"/>
    </source>
</evidence>
<feature type="transmembrane region" description="Helical" evidence="2">
    <location>
        <begin position="196"/>
        <end position="214"/>
    </location>
</feature>
<evidence type="ECO:0000256" key="2">
    <source>
        <dbReference type="SAM" id="Phobius"/>
    </source>
</evidence>
<comment type="caution">
    <text evidence="3">The sequence shown here is derived from an EMBL/GenBank/DDBJ whole genome shotgun (WGS) entry which is preliminary data.</text>
</comment>
<feature type="transmembrane region" description="Helical" evidence="2">
    <location>
        <begin position="221"/>
        <end position="238"/>
    </location>
</feature>
<feature type="transmembrane region" description="Helical" evidence="2">
    <location>
        <begin position="373"/>
        <end position="392"/>
    </location>
</feature>
<name>M2XWH0_9MICC</name>
<evidence type="ECO:0000256" key="1">
    <source>
        <dbReference type="SAM" id="MobiDB-lite"/>
    </source>
</evidence>
<sequence length="489" mass="51717">MQTAVSALSWGALGAVLLVGAAWVIKLCLTHPKATIGAAVVYSMISQTVGTVGGISILNYGDELAVVLAVGVACARRLIDHHALRFFAAVWFLLAFILFGLISSVVHAVPSSITLMGTLLYLKGPALGFAVAQLDWRRADLPRIARAGAAVIVVILFTCALNAAAPGPWNDLVSRTEVASERGGFTSLTGPFDHPVGLGTTMALAFLAIYLYRLLVRRTPFTFVLLIATGLACLAAFRRKSIVAGIAVALGVRAVLPLPRALFVTSAVILLPVGLVLLREPLTAVVDGTLTEYLTDWDRVARIRMTIDGFLLAVGAFPLGVGLGRFGSFTASENYSPIYTDLGYERIWGLGQGDMGGFLSDTFWPAPLAETGILGALCYLGALIMFIVPGWRMMRSASDGHSKWIGAVTVAWFAQLLIESVVAPVFLSPPMYGLPFAVAGLCLALGAEPRSGRRALGVRPSQAAEQDASIAKPGRAPWELGAQQQEGVS</sequence>
<feature type="transmembrane region" description="Helical" evidence="2">
    <location>
        <begin position="309"/>
        <end position="327"/>
    </location>
</feature>
<feature type="transmembrane region" description="Helical" evidence="2">
    <location>
        <begin position="404"/>
        <end position="426"/>
    </location>
</feature>
<evidence type="ECO:0000313" key="3">
    <source>
        <dbReference type="EMBL" id="EME37163.1"/>
    </source>
</evidence>
<keyword evidence="2" id="KW-0812">Transmembrane</keyword>
<keyword evidence="4" id="KW-1185">Reference proteome</keyword>
<organism evidence="3 4">
    <name type="scientific">Kocuria palustris PEL</name>
    <dbReference type="NCBI Taxonomy" id="1236550"/>
    <lineage>
        <taxon>Bacteria</taxon>
        <taxon>Bacillati</taxon>
        <taxon>Actinomycetota</taxon>
        <taxon>Actinomycetes</taxon>
        <taxon>Micrococcales</taxon>
        <taxon>Micrococcaceae</taxon>
        <taxon>Kocuria</taxon>
    </lineage>
</organism>
<feature type="transmembrane region" description="Helical" evidence="2">
    <location>
        <begin position="144"/>
        <end position="165"/>
    </location>
</feature>
<dbReference type="AlphaFoldDB" id="M2XWH0"/>
<proteinExistence type="predicted"/>
<dbReference type="EMBL" id="ANHZ02000005">
    <property type="protein sequence ID" value="EME37163.1"/>
    <property type="molecule type" value="Genomic_DNA"/>
</dbReference>
<gene>
    <name evidence="3" type="ORF">C884_02077</name>
</gene>
<feature type="transmembrane region" description="Helical" evidence="2">
    <location>
        <begin position="258"/>
        <end position="278"/>
    </location>
</feature>
<feature type="transmembrane region" description="Helical" evidence="2">
    <location>
        <begin position="6"/>
        <end position="29"/>
    </location>
</feature>
<reference evidence="3 4" key="1">
    <citation type="journal article" date="2014" name="Genome Announc.">
        <title>Draft Genome Sequence of Kocuria palustris PEL.</title>
        <authorList>
            <person name="Sharma G."/>
            <person name="Khatri I."/>
            <person name="Subramanian S."/>
        </authorList>
    </citation>
    <scope>NUCLEOTIDE SEQUENCE [LARGE SCALE GENOMIC DNA]</scope>
    <source>
        <strain evidence="3 4">PEL</strain>
    </source>
</reference>
<feature type="region of interest" description="Disordered" evidence="1">
    <location>
        <begin position="456"/>
        <end position="489"/>
    </location>
</feature>
<dbReference type="STRING" id="71999.KPaMU14_11775"/>
<dbReference type="RefSeq" id="WP_006214089.1">
    <property type="nucleotide sequence ID" value="NZ_ANHZ02000005.1"/>
</dbReference>
<accession>M2XWH0</accession>